<dbReference type="Gene3D" id="3.90.1150.10">
    <property type="entry name" value="Aspartate Aminotransferase, domain 1"/>
    <property type="match status" value="1"/>
</dbReference>
<dbReference type="Pfam" id="PF00266">
    <property type="entry name" value="Aminotran_5"/>
    <property type="match status" value="1"/>
</dbReference>
<comment type="similarity">
    <text evidence="2">Belongs to the class-V pyridoxal-phosphate-dependent aminotransferase family. Csd subfamily.</text>
</comment>
<dbReference type="EMBL" id="CP046276">
    <property type="protein sequence ID" value="QGS52190.1"/>
    <property type="molecule type" value="Genomic_DNA"/>
</dbReference>
<evidence type="ECO:0000259" key="7">
    <source>
        <dbReference type="Pfam" id="PF00266"/>
    </source>
</evidence>
<dbReference type="Gene3D" id="3.40.640.10">
    <property type="entry name" value="Type I PLP-dependent aspartate aminotransferase-like (Major domain)"/>
    <property type="match status" value="1"/>
</dbReference>
<dbReference type="InterPro" id="IPR000192">
    <property type="entry name" value="Aminotrans_V_dom"/>
</dbReference>
<dbReference type="GO" id="GO:0031071">
    <property type="term" value="F:cysteine desulfurase activity"/>
    <property type="evidence" value="ECO:0007669"/>
    <property type="project" value="UniProtKB-EC"/>
</dbReference>
<dbReference type="InterPro" id="IPR015422">
    <property type="entry name" value="PyrdxlP-dep_Trfase_small"/>
</dbReference>
<dbReference type="OrthoDB" id="9804366at2"/>
<dbReference type="PROSITE" id="PS00595">
    <property type="entry name" value="AA_TRANSFER_CLASS_5"/>
    <property type="match status" value="1"/>
</dbReference>
<evidence type="ECO:0000256" key="6">
    <source>
        <dbReference type="RuleBase" id="RU004504"/>
    </source>
</evidence>
<comment type="catalytic activity">
    <reaction evidence="5">
        <text>(sulfur carrier)-H + L-cysteine = (sulfur carrier)-SH + L-alanine</text>
        <dbReference type="Rhea" id="RHEA:43892"/>
        <dbReference type="Rhea" id="RHEA-COMP:14737"/>
        <dbReference type="Rhea" id="RHEA-COMP:14739"/>
        <dbReference type="ChEBI" id="CHEBI:29917"/>
        <dbReference type="ChEBI" id="CHEBI:35235"/>
        <dbReference type="ChEBI" id="CHEBI:57972"/>
        <dbReference type="ChEBI" id="CHEBI:64428"/>
        <dbReference type="EC" id="2.8.1.7"/>
    </reaction>
</comment>
<dbReference type="InterPro" id="IPR015421">
    <property type="entry name" value="PyrdxlP-dep_Trfase_major"/>
</dbReference>
<feature type="domain" description="Aminotransferase class V" evidence="7">
    <location>
        <begin position="17"/>
        <end position="389"/>
    </location>
</feature>
<dbReference type="PANTHER" id="PTHR43586:SF8">
    <property type="entry name" value="CYSTEINE DESULFURASE 1, CHLOROPLASTIC"/>
    <property type="match status" value="1"/>
</dbReference>
<keyword evidence="4" id="KW-0663">Pyridoxal phosphate</keyword>
<dbReference type="PIRSF" id="PIRSF005572">
    <property type="entry name" value="NifS"/>
    <property type="match status" value="1"/>
</dbReference>
<proteinExistence type="inferred from homology"/>
<sequence>MSYKKHFPYFYFNKDDIYFDSAATALKPKQVLDAEYEYNVKIAANTHNNLFKNAYIANEMLIETRKKVANFIGTSNYEQIIFTSGTTHSLNQVAFGLKKVLKKDDEILLTILEHSSNLLPWKILEEQIGIKINFLDLNSDGTIDVDNIKNKINKNTKIVSFANVSNTMGSLNDVKKITSIIKSINENIIVIVDGAQSVSHIKSNVNDWNIDFFCFSAHKMFGPFGLGVLWGKKQLLESLDPIMYGGGNNSSIEYEKYILAKVPYKFEAGTLNLSAIAGLKAAIDFIEEHNIENINNYLRDLKKYFIANINKIELEKFEFYNINNHEPIILFNLKNVNAQDFGSFLNKKYNILVRTGKHCARLAKHLIDSESTIRISLSIYNNKEDIDKLIIALQDADSWIDELL</sequence>
<dbReference type="InterPro" id="IPR016454">
    <property type="entry name" value="Cysteine_dSase"/>
</dbReference>
<comment type="cofactor">
    <cofactor evidence="1 6">
        <name>pyridoxal 5'-phosphate</name>
        <dbReference type="ChEBI" id="CHEBI:597326"/>
    </cofactor>
</comment>
<name>A0A6I6C7J4_9MOLU</name>
<dbReference type="InterPro" id="IPR020578">
    <property type="entry name" value="Aminotrans_V_PyrdxlP_BS"/>
</dbReference>
<dbReference type="InterPro" id="IPR015424">
    <property type="entry name" value="PyrdxlP-dep_Trfase"/>
</dbReference>
<keyword evidence="9" id="KW-1185">Reference proteome</keyword>
<protein>
    <recommendedName>
        <fullName evidence="3">cysteine desulfurase</fullName>
        <ecNumber evidence="3">2.8.1.7</ecNumber>
    </recommendedName>
</protein>
<dbReference type="KEGG" id="stab:STABA_v1c08350"/>
<gene>
    <name evidence="8" type="primary">sufS</name>
    <name evidence="8" type="ORF">STABA_v1c08350</name>
</gene>
<dbReference type="SUPFAM" id="SSF53383">
    <property type="entry name" value="PLP-dependent transferases"/>
    <property type="match status" value="1"/>
</dbReference>
<evidence type="ECO:0000313" key="9">
    <source>
        <dbReference type="Proteomes" id="UP000424468"/>
    </source>
</evidence>
<accession>A0A6I6C7J4</accession>
<dbReference type="RefSeq" id="WP_156006898.1">
    <property type="nucleotide sequence ID" value="NZ_CP046276.1"/>
</dbReference>
<dbReference type="EC" id="2.8.1.7" evidence="3"/>
<evidence type="ECO:0000256" key="5">
    <source>
        <dbReference type="ARBA" id="ARBA00050776"/>
    </source>
</evidence>
<reference evidence="8 9" key="1">
    <citation type="submission" date="2019-11" db="EMBL/GenBank/DDBJ databases">
        <title>Complete genome sequence of Spiroplasma tabanidicola TAUS-1 (DSM 22603).</title>
        <authorList>
            <person name="Huang C.-T."/>
            <person name="Lin Y.-C."/>
            <person name="Kuo C.-H."/>
        </authorList>
    </citation>
    <scope>NUCLEOTIDE SEQUENCE [LARGE SCALE GENOMIC DNA]</scope>
    <source>
        <strain evidence="8 9">TAUS-1</strain>
    </source>
</reference>
<evidence type="ECO:0000313" key="8">
    <source>
        <dbReference type="EMBL" id="QGS52190.1"/>
    </source>
</evidence>
<dbReference type="Proteomes" id="UP000424468">
    <property type="component" value="Chromosome"/>
</dbReference>
<dbReference type="PANTHER" id="PTHR43586">
    <property type="entry name" value="CYSTEINE DESULFURASE"/>
    <property type="match status" value="1"/>
</dbReference>
<evidence type="ECO:0000256" key="3">
    <source>
        <dbReference type="ARBA" id="ARBA00012239"/>
    </source>
</evidence>
<evidence type="ECO:0000256" key="2">
    <source>
        <dbReference type="ARBA" id="ARBA00010447"/>
    </source>
</evidence>
<evidence type="ECO:0000256" key="4">
    <source>
        <dbReference type="ARBA" id="ARBA00022898"/>
    </source>
</evidence>
<dbReference type="AlphaFoldDB" id="A0A6I6C7J4"/>
<evidence type="ECO:0000256" key="1">
    <source>
        <dbReference type="ARBA" id="ARBA00001933"/>
    </source>
</evidence>
<organism evidence="8 9">
    <name type="scientific">Spiroplasma tabanidicola</name>
    <dbReference type="NCBI Taxonomy" id="324079"/>
    <lineage>
        <taxon>Bacteria</taxon>
        <taxon>Bacillati</taxon>
        <taxon>Mycoplasmatota</taxon>
        <taxon>Mollicutes</taxon>
        <taxon>Entomoplasmatales</taxon>
        <taxon>Spiroplasmataceae</taxon>
        <taxon>Spiroplasma</taxon>
    </lineage>
</organism>